<dbReference type="Pfam" id="PF21773">
    <property type="entry name" value="ODAD1_CC"/>
    <property type="match status" value="1"/>
</dbReference>
<evidence type="ECO:0000256" key="2">
    <source>
        <dbReference type="SAM" id="Coils"/>
    </source>
</evidence>
<dbReference type="InterPro" id="IPR049258">
    <property type="entry name" value="ODAD1_CC"/>
</dbReference>
<evidence type="ECO:0000259" key="4">
    <source>
        <dbReference type="Pfam" id="PF21773"/>
    </source>
</evidence>
<reference evidence="5" key="1">
    <citation type="submission" date="2021-09" db="EMBL/GenBank/DDBJ databases">
        <authorList>
            <consortium name="AG Swart"/>
            <person name="Singh M."/>
            <person name="Singh A."/>
            <person name="Seah K."/>
            <person name="Emmerich C."/>
        </authorList>
    </citation>
    <scope>NUCLEOTIDE SEQUENCE</scope>
    <source>
        <strain evidence="5">ATCC30299</strain>
    </source>
</reference>
<dbReference type="InterPro" id="IPR051876">
    <property type="entry name" value="ODA-DC/CCD"/>
</dbReference>
<gene>
    <name evidence="5" type="ORF">BSTOLATCC_MIC106</name>
</gene>
<sequence length="497" mass="57340">MESTVYSSFLDTKCTALREKIPVRLQKDIENELATLEKERKEGIRLDQQIHEAEEELEQIQGKIKKFSENREFISSISISEKKLEISNTQYQEILNENQLLRSQVDALRQNILSYERVIKTAESDIEKYSKLSSTKNSTIQKLKESEEQNQQQLTILRSKSASAREKFASKITNLASIIQNEEQHKSQTLKNIKESLNIQMFRPLNMLDNTKVVSSLIPKYQSQIIAKQGEIDDYIEQVHELETALRAITEATGITSSSEVVTQILKSEEQIGSVTKYLNELNAEADILLKNLAFMFLFLMQKGMTASFNKKSASGRSETVEKQLQRSIESNKDLNYRYAQVQFHINHSFTLIKQMSKKCKETPIQLQIHTNPPIVAQETCEENICFLLSQIEEYISYFQMIISNLSYPRPLTPMKFHSPQKTVPRLNLILESKDLYQESDSEDAKSPKSLEFMKNRAKRIYLAYTERRTTSNNHSPTKSDFISSRTSNLESLKSAR</sequence>
<keyword evidence="1 2" id="KW-0175">Coiled coil</keyword>
<dbReference type="PANTHER" id="PTHR21694:SF18">
    <property type="entry name" value="COILED-COIL DOMAIN-CONTAINING PROTEIN 63"/>
    <property type="match status" value="1"/>
</dbReference>
<dbReference type="AlphaFoldDB" id="A0AAU9I8X1"/>
<evidence type="ECO:0000313" key="5">
    <source>
        <dbReference type="EMBL" id="CAG9309891.1"/>
    </source>
</evidence>
<comment type="caution">
    <text evidence="5">The sequence shown here is derived from an EMBL/GenBank/DDBJ whole genome shotgun (WGS) entry which is preliminary data.</text>
</comment>
<feature type="region of interest" description="Disordered" evidence="3">
    <location>
        <begin position="465"/>
        <end position="497"/>
    </location>
</feature>
<dbReference type="EMBL" id="CAJZBQ010000001">
    <property type="protein sequence ID" value="CAG9309891.1"/>
    <property type="molecule type" value="Genomic_DNA"/>
</dbReference>
<dbReference type="PANTHER" id="PTHR21694">
    <property type="entry name" value="COILED-COIL DOMAIN-CONTAINING PROTEIN 63"/>
    <property type="match status" value="1"/>
</dbReference>
<keyword evidence="6" id="KW-1185">Reference proteome</keyword>
<accession>A0AAU9I8X1</accession>
<protein>
    <recommendedName>
        <fullName evidence="4">ODAD1 central coiled coil region domain-containing protein</fullName>
    </recommendedName>
</protein>
<feature type="compositionally biased region" description="Polar residues" evidence="3">
    <location>
        <begin position="471"/>
        <end position="497"/>
    </location>
</feature>
<feature type="coiled-coil region" evidence="2">
    <location>
        <begin position="26"/>
        <end position="160"/>
    </location>
</feature>
<evidence type="ECO:0000256" key="3">
    <source>
        <dbReference type="SAM" id="MobiDB-lite"/>
    </source>
</evidence>
<feature type="domain" description="ODAD1 central coiled coil region" evidence="4">
    <location>
        <begin position="76"/>
        <end position="361"/>
    </location>
</feature>
<name>A0AAU9I8X1_9CILI</name>
<organism evidence="5 6">
    <name type="scientific">Blepharisma stoltei</name>
    <dbReference type="NCBI Taxonomy" id="1481888"/>
    <lineage>
        <taxon>Eukaryota</taxon>
        <taxon>Sar</taxon>
        <taxon>Alveolata</taxon>
        <taxon>Ciliophora</taxon>
        <taxon>Postciliodesmatophora</taxon>
        <taxon>Heterotrichea</taxon>
        <taxon>Heterotrichida</taxon>
        <taxon>Blepharismidae</taxon>
        <taxon>Blepharisma</taxon>
    </lineage>
</organism>
<proteinExistence type="predicted"/>
<evidence type="ECO:0000313" key="6">
    <source>
        <dbReference type="Proteomes" id="UP001162131"/>
    </source>
</evidence>
<dbReference type="Proteomes" id="UP001162131">
    <property type="component" value="Unassembled WGS sequence"/>
</dbReference>
<evidence type="ECO:0000256" key="1">
    <source>
        <dbReference type="ARBA" id="ARBA00023054"/>
    </source>
</evidence>